<dbReference type="PANTHER" id="PTHR42877">
    <property type="entry name" value="L-ORNITHINE N(5)-MONOOXYGENASE-RELATED"/>
    <property type="match status" value="1"/>
</dbReference>
<dbReference type="AlphaFoldDB" id="A0A5C3QN89"/>
<organism evidence="2 3">
    <name type="scientific">Pterulicium gracile</name>
    <dbReference type="NCBI Taxonomy" id="1884261"/>
    <lineage>
        <taxon>Eukaryota</taxon>
        <taxon>Fungi</taxon>
        <taxon>Dikarya</taxon>
        <taxon>Basidiomycota</taxon>
        <taxon>Agaricomycotina</taxon>
        <taxon>Agaricomycetes</taxon>
        <taxon>Agaricomycetidae</taxon>
        <taxon>Agaricales</taxon>
        <taxon>Pleurotineae</taxon>
        <taxon>Pterulaceae</taxon>
        <taxon>Pterulicium</taxon>
    </lineage>
</organism>
<dbReference type="Proteomes" id="UP000305067">
    <property type="component" value="Unassembled WGS sequence"/>
</dbReference>
<evidence type="ECO:0000256" key="1">
    <source>
        <dbReference type="ARBA" id="ARBA00010139"/>
    </source>
</evidence>
<dbReference type="PANTHER" id="PTHR42877:SF7">
    <property type="entry name" value="FLAVIN-BINDING MONOOXYGENASE-RELATED"/>
    <property type="match status" value="1"/>
</dbReference>
<dbReference type="EMBL" id="ML178820">
    <property type="protein sequence ID" value="TFL03433.1"/>
    <property type="molecule type" value="Genomic_DNA"/>
</dbReference>
<accession>A0A5C3QN89</accession>
<dbReference type="STRING" id="1884261.A0A5C3QN89"/>
<dbReference type="Gene3D" id="3.50.50.60">
    <property type="entry name" value="FAD/NAD(P)-binding domain"/>
    <property type="match status" value="2"/>
</dbReference>
<evidence type="ECO:0000313" key="2">
    <source>
        <dbReference type="EMBL" id="TFL03433.1"/>
    </source>
</evidence>
<dbReference type="InterPro" id="IPR036188">
    <property type="entry name" value="FAD/NAD-bd_sf"/>
</dbReference>
<gene>
    <name evidence="2" type="ORF">BDV98DRAFT_564203</name>
</gene>
<evidence type="ECO:0000313" key="3">
    <source>
        <dbReference type="Proteomes" id="UP000305067"/>
    </source>
</evidence>
<sequence>MSSFFGFFSRYCKAATTQPHTPTSTVETPFEYSDRSVDEPRPIKVAVIGAGYSGLLAAIRLSQRVRNVDLTVYEASDGVGGTWHLNQYPGLACDIPSHAYQFTFESKRDWSAYYAPGPEIRQYLEGIAERYNVLPYIEFRHRLVHARFSVPSSKWTLMMQRPVSTDASSGTGLAEQTAMEDFEVEADVVLTGIGVLNRWSWPDIAGLQDFKGNIIHSAQWDTGEGDVSLGWEDTVKTWGDKKVAVIGVGASALQIVPALQPKVGKLFNYVRGKTWIGVPFVGNMLAALSKSSPDKNYHFTEEDKAKFQDDEFYRQFRRELEDELNSAHKFTINNTEESKQGRELFERIMRQKLEKRPWIADYIIPDFPVGARRLTPAPGYLEAVCEDNVEFKTTPITRITPTGIETSDGQHQELDVIICATGFDVSFQLPFPVIGRNNLTLNEANTPHPRTYLSMATAGFPNWLHLLGPNSGVGAGSLLIMIEKMTDYAVEVVLKMQRENIKSMEPTKEAVDEFDEYLDAYFTRTVFSAKCKSWYKMGKEEGRIVGMWPGSPLHAVKTFSHPRWEDYKYTYHTPSGSRANRFAFLGNGETYNERIGNGDLAWYLRDVDYPPRLPDPPDPAEAPIS</sequence>
<dbReference type="InterPro" id="IPR051209">
    <property type="entry name" value="FAD-bind_Monooxygenase_sf"/>
</dbReference>
<dbReference type="PRINTS" id="PR00368">
    <property type="entry name" value="FADPNR"/>
</dbReference>
<comment type="similarity">
    <text evidence="1">Belongs to the FAD-binding monooxygenase family.</text>
</comment>
<reference evidence="2 3" key="1">
    <citation type="journal article" date="2019" name="Nat. Ecol. Evol.">
        <title>Megaphylogeny resolves global patterns of mushroom evolution.</title>
        <authorList>
            <person name="Varga T."/>
            <person name="Krizsan K."/>
            <person name="Foldi C."/>
            <person name="Dima B."/>
            <person name="Sanchez-Garcia M."/>
            <person name="Sanchez-Ramirez S."/>
            <person name="Szollosi G.J."/>
            <person name="Szarkandi J.G."/>
            <person name="Papp V."/>
            <person name="Albert L."/>
            <person name="Andreopoulos W."/>
            <person name="Angelini C."/>
            <person name="Antonin V."/>
            <person name="Barry K.W."/>
            <person name="Bougher N.L."/>
            <person name="Buchanan P."/>
            <person name="Buyck B."/>
            <person name="Bense V."/>
            <person name="Catcheside P."/>
            <person name="Chovatia M."/>
            <person name="Cooper J."/>
            <person name="Damon W."/>
            <person name="Desjardin D."/>
            <person name="Finy P."/>
            <person name="Geml J."/>
            <person name="Haridas S."/>
            <person name="Hughes K."/>
            <person name="Justo A."/>
            <person name="Karasinski D."/>
            <person name="Kautmanova I."/>
            <person name="Kiss B."/>
            <person name="Kocsube S."/>
            <person name="Kotiranta H."/>
            <person name="LaButti K.M."/>
            <person name="Lechner B.E."/>
            <person name="Liimatainen K."/>
            <person name="Lipzen A."/>
            <person name="Lukacs Z."/>
            <person name="Mihaltcheva S."/>
            <person name="Morgado L.N."/>
            <person name="Niskanen T."/>
            <person name="Noordeloos M.E."/>
            <person name="Ohm R.A."/>
            <person name="Ortiz-Santana B."/>
            <person name="Ovrebo C."/>
            <person name="Racz N."/>
            <person name="Riley R."/>
            <person name="Savchenko A."/>
            <person name="Shiryaev A."/>
            <person name="Soop K."/>
            <person name="Spirin V."/>
            <person name="Szebenyi C."/>
            <person name="Tomsovsky M."/>
            <person name="Tulloss R.E."/>
            <person name="Uehling J."/>
            <person name="Grigoriev I.V."/>
            <person name="Vagvolgyi C."/>
            <person name="Papp T."/>
            <person name="Martin F.M."/>
            <person name="Miettinen O."/>
            <person name="Hibbett D.S."/>
            <person name="Nagy L.G."/>
        </authorList>
    </citation>
    <scope>NUCLEOTIDE SEQUENCE [LARGE SCALE GENOMIC DNA]</scope>
    <source>
        <strain evidence="2 3">CBS 309.79</strain>
    </source>
</reference>
<dbReference type="OrthoDB" id="74360at2759"/>
<dbReference type="SUPFAM" id="SSF51905">
    <property type="entry name" value="FAD/NAD(P)-binding domain"/>
    <property type="match status" value="2"/>
</dbReference>
<proteinExistence type="inferred from homology"/>
<keyword evidence="3" id="KW-1185">Reference proteome</keyword>
<dbReference type="Pfam" id="PF13450">
    <property type="entry name" value="NAD_binding_8"/>
    <property type="match status" value="1"/>
</dbReference>
<protein>
    <submittedName>
        <fullName evidence="2">FAD/NAD(P)-binding domain-containing protein</fullName>
    </submittedName>
</protein>
<name>A0A5C3QN89_9AGAR</name>